<evidence type="ECO:0000256" key="1">
    <source>
        <dbReference type="SAM" id="MobiDB-lite"/>
    </source>
</evidence>
<keyword evidence="3" id="KW-1185">Reference proteome</keyword>
<proteinExistence type="predicted"/>
<evidence type="ECO:0000313" key="3">
    <source>
        <dbReference type="Proteomes" id="UP001501637"/>
    </source>
</evidence>
<feature type="compositionally biased region" description="Low complexity" evidence="1">
    <location>
        <begin position="1"/>
        <end position="20"/>
    </location>
</feature>
<dbReference type="Proteomes" id="UP001501637">
    <property type="component" value="Unassembled WGS sequence"/>
</dbReference>
<protein>
    <submittedName>
        <fullName evidence="2">Uncharacterized protein</fullName>
    </submittedName>
</protein>
<organism evidence="2 3">
    <name type="scientific">Streptomyces rectiviolaceus</name>
    <dbReference type="NCBI Taxonomy" id="332591"/>
    <lineage>
        <taxon>Bacteria</taxon>
        <taxon>Bacillati</taxon>
        <taxon>Actinomycetota</taxon>
        <taxon>Actinomycetes</taxon>
        <taxon>Kitasatosporales</taxon>
        <taxon>Streptomycetaceae</taxon>
        <taxon>Streptomyces</taxon>
    </lineage>
</organism>
<evidence type="ECO:0000313" key="2">
    <source>
        <dbReference type="EMBL" id="GAA3121573.1"/>
    </source>
</evidence>
<name>A0ABP6MPJ3_9ACTN</name>
<accession>A0ABP6MPJ3</accession>
<reference evidence="3" key="1">
    <citation type="journal article" date="2019" name="Int. J. Syst. Evol. Microbiol.">
        <title>The Global Catalogue of Microorganisms (GCM) 10K type strain sequencing project: providing services to taxonomists for standard genome sequencing and annotation.</title>
        <authorList>
            <consortium name="The Broad Institute Genomics Platform"/>
            <consortium name="The Broad Institute Genome Sequencing Center for Infectious Disease"/>
            <person name="Wu L."/>
            <person name="Ma J."/>
        </authorList>
    </citation>
    <scope>NUCLEOTIDE SEQUENCE [LARGE SCALE GENOMIC DNA]</scope>
    <source>
        <strain evidence="3">JCM 9092</strain>
    </source>
</reference>
<sequence>MSGSSRGSGRPVPAVGVPVPDTRDPGVSVSGSEGAAVRFRGRGCPGELRRGRFCAVGEEGRTWTHPHDHVPERDPMRIRTALAATALAAAAVLGASGTALADDDRGWQGGGFAFENLGGPAGITEGAGYGAGGHGGHGHDRGWMGGFAFENLGGPAGITKVAGHGAGHSAGHGE</sequence>
<gene>
    <name evidence="2" type="ORF">GCM10010449_49330</name>
</gene>
<dbReference type="EMBL" id="BAAAUG010000090">
    <property type="protein sequence ID" value="GAA3121573.1"/>
    <property type="molecule type" value="Genomic_DNA"/>
</dbReference>
<comment type="caution">
    <text evidence="2">The sequence shown here is derived from an EMBL/GenBank/DDBJ whole genome shotgun (WGS) entry which is preliminary data.</text>
</comment>
<feature type="region of interest" description="Disordered" evidence="1">
    <location>
        <begin position="1"/>
        <end position="41"/>
    </location>
</feature>